<keyword evidence="5" id="KW-0539">Nucleus</keyword>
<keyword evidence="2" id="KW-0805">Transcription regulation</keyword>
<proteinExistence type="predicted"/>
<dbReference type="Gene3D" id="2.40.330.10">
    <property type="entry name" value="DNA-binding pseudobarrel domain"/>
    <property type="match status" value="2"/>
</dbReference>
<dbReference type="AlphaFoldDB" id="A0A9Q0QVW7"/>
<sequence length="458" mass="50949">MGYRQDGGCRECTKKCLSIHGKRDTSLTTTSFFKVLIGDRFSEVLFIPPKFARTLSSVVGKKTYLEDSTGRCWSVKLATVDGLVAFGQGWDKFASDHILEAGHFLVFTYIFGSHFVVQIYDRSGCEKLQFSHKENTSSRKKAEPELFSGHLPWDGRKSVPTEASSLIIDRGFTKEQGSSSTVPSALHIGIINDNVKDTEKTVIAKSTSVCDTCQERLKSELTADCTEDEKEKGNSDISNIVFGQYPFSTRQKFNDLGNKSVVKSKMEETPLVGSSGSVSQIITKMSGCSVRPVSLEGEKGKGLKKVKKEHEEMIKEVKEKKSKTIKEEIGERVSLSSKDKGKGYKAVKTEPMDSDDLSSPDLIDFCYSVTTVTQSWLELPKASVSQKMKPKMERQIVLLRDPAMRKWAVLLYEIPGFRFLTSGWEAFAKANNIQPGDVCFFGVENPSEGLLRVNIVKS</sequence>
<dbReference type="Proteomes" id="UP001141806">
    <property type="component" value="Unassembled WGS sequence"/>
</dbReference>
<keyword evidence="4" id="KW-0804">Transcription</keyword>
<evidence type="ECO:0000256" key="5">
    <source>
        <dbReference type="ARBA" id="ARBA00023242"/>
    </source>
</evidence>
<dbReference type="CDD" id="cd10017">
    <property type="entry name" value="B3_DNA"/>
    <property type="match status" value="2"/>
</dbReference>
<dbReference type="InterPro" id="IPR050655">
    <property type="entry name" value="Plant_B3_domain"/>
</dbReference>
<feature type="coiled-coil region" evidence="6">
    <location>
        <begin position="300"/>
        <end position="327"/>
    </location>
</feature>
<evidence type="ECO:0000256" key="4">
    <source>
        <dbReference type="ARBA" id="ARBA00023163"/>
    </source>
</evidence>
<dbReference type="GO" id="GO:0005634">
    <property type="term" value="C:nucleus"/>
    <property type="evidence" value="ECO:0007669"/>
    <property type="project" value="UniProtKB-SubCell"/>
</dbReference>
<dbReference type="InterPro" id="IPR015300">
    <property type="entry name" value="DNA-bd_pseudobarrel_sf"/>
</dbReference>
<comment type="subcellular location">
    <subcellularLocation>
        <location evidence="1">Nucleus</location>
    </subcellularLocation>
</comment>
<dbReference type="PROSITE" id="PS50863">
    <property type="entry name" value="B3"/>
    <property type="match status" value="2"/>
</dbReference>
<evidence type="ECO:0000256" key="3">
    <source>
        <dbReference type="ARBA" id="ARBA00023125"/>
    </source>
</evidence>
<name>A0A9Q0QVW7_9MAGN</name>
<accession>A0A9Q0QVW7</accession>
<evidence type="ECO:0000313" key="8">
    <source>
        <dbReference type="EMBL" id="KAJ4973737.1"/>
    </source>
</evidence>
<dbReference type="SMART" id="SM01019">
    <property type="entry name" value="B3"/>
    <property type="match status" value="2"/>
</dbReference>
<organism evidence="8 9">
    <name type="scientific">Protea cynaroides</name>
    <dbReference type="NCBI Taxonomy" id="273540"/>
    <lineage>
        <taxon>Eukaryota</taxon>
        <taxon>Viridiplantae</taxon>
        <taxon>Streptophyta</taxon>
        <taxon>Embryophyta</taxon>
        <taxon>Tracheophyta</taxon>
        <taxon>Spermatophyta</taxon>
        <taxon>Magnoliopsida</taxon>
        <taxon>Proteales</taxon>
        <taxon>Proteaceae</taxon>
        <taxon>Protea</taxon>
    </lineage>
</organism>
<dbReference type="PANTHER" id="PTHR31920:SF145">
    <property type="entry name" value="B3 DOMAIN-CONTAINING PROTEIN REM20-LIKE ISOFORM X1"/>
    <property type="match status" value="1"/>
</dbReference>
<dbReference type="GO" id="GO:0003677">
    <property type="term" value="F:DNA binding"/>
    <property type="evidence" value="ECO:0007669"/>
    <property type="project" value="UniProtKB-KW"/>
</dbReference>
<evidence type="ECO:0000256" key="1">
    <source>
        <dbReference type="ARBA" id="ARBA00004123"/>
    </source>
</evidence>
<evidence type="ECO:0000256" key="2">
    <source>
        <dbReference type="ARBA" id="ARBA00023015"/>
    </source>
</evidence>
<gene>
    <name evidence="8" type="ORF">NE237_006911</name>
</gene>
<dbReference type="InterPro" id="IPR003340">
    <property type="entry name" value="B3_DNA-bd"/>
</dbReference>
<feature type="domain" description="TF-B3" evidence="7">
    <location>
        <begin position="30"/>
        <end position="123"/>
    </location>
</feature>
<reference evidence="8" key="1">
    <citation type="journal article" date="2023" name="Plant J.">
        <title>The genome of the king protea, Protea cynaroides.</title>
        <authorList>
            <person name="Chang J."/>
            <person name="Duong T.A."/>
            <person name="Schoeman C."/>
            <person name="Ma X."/>
            <person name="Roodt D."/>
            <person name="Barker N."/>
            <person name="Li Z."/>
            <person name="Van de Peer Y."/>
            <person name="Mizrachi E."/>
        </authorList>
    </citation>
    <scope>NUCLEOTIDE SEQUENCE</scope>
    <source>
        <tissue evidence="8">Young leaves</tissue>
    </source>
</reference>
<comment type="caution">
    <text evidence="8">The sequence shown here is derived from an EMBL/GenBank/DDBJ whole genome shotgun (WGS) entry which is preliminary data.</text>
</comment>
<keyword evidence="6" id="KW-0175">Coiled coil</keyword>
<dbReference type="PANTHER" id="PTHR31920">
    <property type="entry name" value="B3 DOMAIN-CONTAINING"/>
    <property type="match status" value="1"/>
</dbReference>
<evidence type="ECO:0000259" key="7">
    <source>
        <dbReference type="PROSITE" id="PS50863"/>
    </source>
</evidence>
<dbReference type="EMBL" id="JAMYWD010000004">
    <property type="protein sequence ID" value="KAJ4973737.1"/>
    <property type="molecule type" value="Genomic_DNA"/>
</dbReference>
<evidence type="ECO:0000256" key="6">
    <source>
        <dbReference type="SAM" id="Coils"/>
    </source>
</evidence>
<keyword evidence="3" id="KW-0238">DNA-binding</keyword>
<dbReference type="SUPFAM" id="SSF101936">
    <property type="entry name" value="DNA-binding pseudobarrel domain"/>
    <property type="match status" value="2"/>
</dbReference>
<evidence type="ECO:0000313" key="9">
    <source>
        <dbReference type="Proteomes" id="UP001141806"/>
    </source>
</evidence>
<protein>
    <recommendedName>
        <fullName evidence="7">TF-B3 domain-containing protein</fullName>
    </recommendedName>
</protein>
<dbReference type="Pfam" id="PF02362">
    <property type="entry name" value="B3"/>
    <property type="match status" value="2"/>
</dbReference>
<dbReference type="OrthoDB" id="635132at2759"/>
<keyword evidence="9" id="KW-1185">Reference proteome</keyword>
<feature type="domain" description="TF-B3" evidence="7">
    <location>
        <begin position="362"/>
        <end position="458"/>
    </location>
</feature>